<proteinExistence type="predicted"/>
<keyword evidence="1" id="KW-1133">Transmembrane helix</keyword>
<evidence type="ECO:0000313" key="2">
    <source>
        <dbReference type="EMBL" id="PIV38701.1"/>
    </source>
</evidence>
<feature type="non-terminal residue" evidence="2">
    <location>
        <position position="128"/>
    </location>
</feature>
<evidence type="ECO:0000256" key="1">
    <source>
        <dbReference type="SAM" id="Phobius"/>
    </source>
</evidence>
<evidence type="ECO:0000313" key="3">
    <source>
        <dbReference type="Proteomes" id="UP000229247"/>
    </source>
</evidence>
<sequence length="128" mass="14040">MDLLPKEYKQRPGGIIEPSGVKPKAAAAWSRLKSGAGSVNYKGLGLNFLRAGIIGGLLLLGLLLLSWGGLKFYNRALNSQAVKVRQEYAKVFGNTEQELAKKVVDLESRMTLVQSALKNHVYSSEFFN</sequence>
<accession>A0A2M7D6S6</accession>
<dbReference type="EMBL" id="PEUE01000017">
    <property type="protein sequence ID" value="PIV38701.1"/>
    <property type="molecule type" value="Genomic_DNA"/>
</dbReference>
<dbReference type="AlphaFoldDB" id="A0A2M7D6S6"/>
<keyword evidence="1" id="KW-0472">Membrane</keyword>
<reference evidence="3" key="1">
    <citation type="submission" date="2017-09" db="EMBL/GenBank/DDBJ databases">
        <title>Depth-based differentiation of microbial function through sediment-hosted aquifers and enrichment of novel symbionts in the deep terrestrial subsurface.</title>
        <authorList>
            <person name="Probst A.J."/>
            <person name="Ladd B."/>
            <person name="Jarett J.K."/>
            <person name="Geller-Mcgrath D.E."/>
            <person name="Sieber C.M.K."/>
            <person name="Emerson J.B."/>
            <person name="Anantharaman K."/>
            <person name="Thomas B.C."/>
            <person name="Malmstrom R."/>
            <person name="Stieglmeier M."/>
            <person name="Klingl A."/>
            <person name="Woyke T."/>
            <person name="Ryan C.M."/>
            <person name="Banfield J.F."/>
        </authorList>
    </citation>
    <scope>NUCLEOTIDE SEQUENCE [LARGE SCALE GENOMIC DNA]</scope>
</reference>
<gene>
    <name evidence="2" type="ORF">COS30_00670</name>
</gene>
<dbReference type="Proteomes" id="UP000229247">
    <property type="component" value="Unassembled WGS sequence"/>
</dbReference>
<protein>
    <submittedName>
        <fullName evidence="2">Uncharacterized protein</fullName>
    </submittedName>
</protein>
<comment type="caution">
    <text evidence="2">The sequence shown here is derived from an EMBL/GenBank/DDBJ whole genome shotgun (WGS) entry which is preliminary data.</text>
</comment>
<feature type="transmembrane region" description="Helical" evidence="1">
    <location>
        <begin position="48"/>
        <end position="70"/>
    </location>
</feature>
<name>A0A2M7D6S6_9BACT</name>
<organism evidence="2 3">
    <name type="scientific">Candidatus Portnoybacteria bacterium CG02_land_8_20_14_3_00_45_8</name>
    <dbReference type="NCBI Taxonomy" id="1974807"/>
    <lineage>
        <taxon>Bacteria</taxon>
        <taxon>Candidatus Portnoyibacteriota</taxon>
    </lineage>
</organism>
<keyword evidence="1" id="KW-0812">Transmembrane</keyword>